<sequence>MAIGYRIDEKQIAIDPQTVMQSLRTKYFTNNRHHQITRELDRLLQPDQQGGRLPAPELHAGGLEARGLMVVAKPGDGKTTAVHRVLSRHPALQAATEQDVPRYIRIQVPSPATLKSLGRAILGELGMNDVSERAPAWDIWRVVKHRLSLLGIVVLWIDEAQDVFLSRSAREIDDMLKTLKSLMQGDQAVVLVLSGTDRLLEVARYDQQVDRRFRKIMSRPLVVGHHEQNLQGLIDTYCQMAGIRPDIEPDTLRRLIHGSRGLFGRAIETILAAIEQALCEESYCLKRSHFAEAWSIQEGCSWDQNVFEINDWAALEIDSDAEEFDAERTRRQHQQVGRG</sequence>
<dbReference type="AlphaFoldDB" id="A0A0P1I155"/>
<gene>
    <name evidence="1" type="ORF">RUE5091_00185</name>
</gene>
<name>A0A0P1I155_9RHOB</name>
<evidence type="ECO:0000313" key="2">
    <source>
        <dbReference type="Proteomes" id="UP000051260"/>
    </source>
</evidence>
<dbReference type="OrthoDB" id="5288220at2"/>
<dbReference type="SUPFAM" id="SSF52540">
    <property type="entry name" value="P-loop containing nucleoside triphosphate hydrolases"/>
    <property type="match status" value="1"/>
</dbReference>
<accession>A0A0P1I155</accession>
<protein>
    <recommendedName>
        <fullName evidence="3">Bacterial TniB protein</fullName>
    </recommendedName>
</protein>
<proteinExistence type="predicted"/>
<dbReference type="EMBL" id="CYUD01000001">
    <property type="protein sequence ID" value="CUJ84136.1"/>
    <property type="molecule type" value="Genomic_DNA"/>
</dbReference>
<dbReference type="Proteomes" id="UP000051260">
    <property type="component" value="Unassembled WGS sequence"/>
</dbReference>
<dbReference type="Pfam" id="PF05621">
    <property type="entry name" value="TniB"/>
    <property type="match status" value="1"/>
</dbReference>
<dbReference type="RefSeq" id="WP_131726258.1">
    <property type="nucleotide sequence ID" value="NZ_CYUD01000001.1"/>
</dbReference>
<organism evidence="1 2">
    <name type="scientific">Ruegeria denitrificans</name>
    <dbReference type="NCBI Taxonomy" id="1715692"/>
    <lineage>
        <taxon>Bacteria</taxon>
        <taxon>Pseudomonadati</taxon>
        <taxon>Pseudomonadota</taxon>
        <taxon>Alphaproteobacteria</taxon>
        <taxon>Rhodobacterales</taxon>
        <taxon>Roseobacteraceae</taxon>
        <taxon>Ruegeria</taxon>
    </lineage>
</organism>
<dbReference type="Gene3D" id="3.40.50.300">
    <property type="entry name" value="P-loop containing nucleotide triphosphate hydrolases"/>
    <property type="match status" value="1"/>
</dbReference>
<evidence type="ECO:0008006" key="3">
    <source>
        <dbReference type="Google" id="ProtNLM"/>
    </source>
</evidence>
<keyword evidence="2" id="KW-1185">Reference proteome</keyword>
<evidence type="ECO:0000313" key="1">
    <source>
        <dbReference type="EMBL" id="CUJ84136.1"/>
    </source>
</evidence>
<reference evidence="2" key="1">
    <citation type="submission" date="2015-09" db="EMBL/GenBank/DDBJ databases">
        <authorList>
            <person name="Rodrigo-Torres L."/>
            <person name="Arahal D.R."/>
        </authorList>
    </citation>
    <scope>NUCLEOTIDE SEQUENCE [LARGE SCALE GENOMIC DNA]</scope>
    <source>
        <strain evidence="2">CECT 5091</strain>
    </source>
</reference>
<dbReference type="STRING" id="1715692.RUE5091_00185"/>
<dbReference type="InterPro" id="IPR027417">
    <property type="entry name" value="P-loop_NTPase"/>
</dbReference>
<dbReference type="InterPro" id="IPR008868">
    <property type="entry name" value="TniB"/>
</dbReference>